<comment type="caution">
    <text evidence="1">The sequence shown here is derived from an EMBL/GenBank/DDBJ whole genome shotgun (WGS) entry which is preliminary data.</text>
</comment>
<proteinExistence type="predicted"/>
<name>A0ABQ6PXW6_9BACT</name>
<sequence>MNNAKLKKMIASFPLKSSLMALLILLFSVNPGWARQASEGIEQVSFSIPKTLYFTGEKIWLEAKVEMQDRVSPSQVLYAELVDANSNSMDYVKIPLQKGKALNYFSIHSKIPSGNYLLRVYTRISPYLNLEAGIAQQLITIINPTVPPAPQSAIGDQRPSLPQEAFQAKKSSPIPDSAIGWDRSASSFGISIANPFLPEEQKQLSSSLIYQPIESQMLLPELFGHIVEVRVPNSLAESTYFLSVHGSQSALFTDIPDQEGRLLFDIGGLKHWDRMIIQLENGEEMPGIEVVPPLIKTRFKEGFSIPPLVLKEGDLPYLEKLLKASIVEANYQTQFIDDSLKVVTGFVADYTYRLDDYTRFEEVETVLREYVPSVFVRTEQRKKVFRLLDNPGNKVFESNPLILVDAMPVFDSDLLAQFNPKYFSKLEVLNREFFLNERTYAGVLSFSSYQNDLGLFPLANNARFFDYFGLQPLIGLDKGQFSKPAENRRYPDWRTVLYWSSSSPLPASIAAPDWEGLFLIWKKIPANDGTERVERTYFRVN</sequence>
<protein>
    <recommendedName>
        <fullName evidence="3">GWxTD domain-containing protein</fullName>
    </recommendedName>
</protein>
<keyword evidence="2" id="KW-1185">Reference proteome</keyword>
<reference evidence="1 2" key="1">
    <citation type="submission" date="2023-08" db="EMBL/GenBank/DDBJ databases">
        <title>Draft genome sequence of Algoriphagus taiwanensis.</title>
        <authorList>
            <person name="Takatani N."/>
            <person name="Hosokawa M."/>
            <person name="Sawabe T."/>
        </authorList>
    </citation>
    <scope>NUCLEOTIDE SEQUENCE [LARGE SCALE GENOMIC DNA]</scope>
    <source>
        <strain evidence="1 2">JCM 19755</strain>
    </source>
</reference>
<organism evidence="1 2">
    <name type="scientific">Algoriphagus taiwanensis</name>
    <dbReference type="NCBI Taxonomy" id="1445656"/>
    <lineage>
        <taxon>Bacteria</taxon>
        <taxon>Pseudomonadati</taxon>
        <taxon>Bacteroidota</taxon>
        <taxon>Cytophagia</taxon>
        <taxon>Cytophagales</taxon>
        <taxon>Cyclobacteriaceae</taxon>
        <taxon>Algoriphagus</taxon>
    </lineage>
</organism>
<evidence type="ECO:0000313" key="1">
    <source>
        <dbReference type="EMBL" id="GMQ32110.1"/>
    </source>
</evidence>
<gene>
    <name evidence="1" type="ORF">Ataiwa_03820</name>
</gene>
<evidence type="ECO:0008006" key="3">
    <source>
        <dbReference type="Google" id="ProtNLM"/>
    </source>
</evidence>
<accession>A0ABQ6PXW6</accession>
<dbReference type="Proteomes" id="UP001307705">
    <property type="component" value="Unassembled WGS sequence"/>
</dbReference>
<dbReference type="EMBL" id="BTPE01000001">
    <property type="protein sequence ID" value="GMQ32110.1"/>
    <property type="molecule type" value="Genomic_DNA"/>
</dbReference>
<evidence type="ECO:0000313" key="2">
    <source>
        <dbReference type="Proteomes" id="UP001307705"/>
    </source>
</evidence>